<dbReference type="EMBL" id="AP018818">
    <property type="protein sequence ID" value="BBF72263.1"/>
    <property type="molecule type" value="Genomic_DNA"/>
</dbReference>
<keyword evidence="7 9" id="KW-0067">ATP-binding</keyword>
<keyword evidence="6 9" id="KW-0418">Kinase</keyword>
<dbReference type="EC" id="2.7.1.12" evidence="3 9"/>
<dbReference type="InterPro" id="IPR027417">
    <property type="entry name" value="P-loop_NTPase"/>
</dbReference>
<gene>
    <name evidence="10" type="ORF">SBA_ch2_7960</name>
</gene>
<evidence type="ECO:0000256" key="2">
    <source>
        <dbReference type="ARBA" id="ARBA00008420"/>
    </source>
</evidence>
<dbReference type="Proteomes" id="UP001059971">
    <property type="component" value="Chromosome 2"/>
</dbReference>
<keyword evidence="5 9" id="KW-0547">Nucleotide-binding</keyword>
<keyword evidence="4 9" id="KW-0808">Transferase</keyword>
<evidence type="ECO:0000256" key="8">
    <source>
        <dbReference type="ARBA" id="ARBA00048090"/>
    </source>
</evidence>
<evidence type="ECO:0000256" key="6">
    <source>
        <dbReference type="ARBA" id="ARBA00022777"/>
    </source>
</evidence>
<dbReference type="CDD" id="cd02021">
    <property type="entry name" value="GntK"/>
    <property type="match status" value="1"/>
</dbReference>
<accession>A0ABN5WJ49</accession>
<evidence type="ECO:0000313" key="10">
    <source>
        <dbReference type="EMBL" id="BBF72263.1"/>
    </source>
</evidence>
<dbReference type="Gene3D" id="3.40.50.300">
    <property type="entry name" value="P-loop containing nucleotide triphosphate hydrolases"/>
    <property type="match status" value="1"/>
</dbReference>
<proteinExistence type="inferred from homology"/>
<keyword evidence="11" id="KW-1185">Reference proteome</keyword>
<dbReference type="Pfam" id="PF13671">
    <property type="entry name" value="AAA_33"/>
    <property type="match status" value="1"/>
</dbReference>
<evidence type="ECO:0000256" key="4">
    <source>
        <dbReference type="ARBA" id="ARBA00022679"/>
    </source>
</evidence>
<evidence type="ECO:0000256" key="3">
    <source>
        <dbReference type="ARBA" id="ARBA00012054"/>
    </source>
</evidence>
<evidence type="ECO:0000256" key="5">
    <source>
        <dbReference type="ARBA" id="ARBA00022741"/>
    </source>
</evidence>
<comment type="catalytic activity">
    <reaction evidence="8 9">
        <text>D-gluconate + ATP = 6-phospho-D-gluconate + ADP + H(+)</text>
        <dbReference type="Rhea" id="RHEA:19433"/>
        <dbReference type="ChEBI" id="CHEBI:15378"/>
        <dbReference type="ChEBI" id="CHEBI:18391"/>
        <dbReference type="ChEBI" id="CHEBI:30616"/>
        <dbReference type="ChEBI" id="CHEBI:58759"/>
        <dbReference type="ChEBI" id="CHEBI:456216"/>
        <dbReference type="EC" id="2.7.1.12"/>
    </reaction>
</comment>
<reference evidence="10" key="1">
    <citation type="submission" date="2018-07" db="EMBL/GenBank/DDBJ databases">
        <title>Complete genome sequence of Sphingomonas bisphenolicum strain AO1, a bisphenol A degradative bacterium isolated from Japanese farm field.</title>
        <authorList>
            <person name="Murakami M."/>
            <person name="Koh M."/>
            <person name="Koba S."/>
            <person name="Matsumura Y."/>
        </authorList>
    </citation>
    <scope>NUCLEOTIDE SEQUENCE</scope>
    <source>
        <strain evidence="10">AO1</strain>
    </source>
</reference>
<comment type="pathway">
    <text evidence="1">Carbohydrate acid metabolism.</text>
</comment>
<name>A0ABN5WJ49_9SPHN</name>
<protein>
    <recommendedName>
        <fullName evidence="3 9">Gluconokinase</fullName>
        <ecNumber evidence="3 9">2.7.1.12</ecNumber>
    </recommendedName>
</protein>
<dbReference type="PANTHER" id="PTHR43442:SF3">
    <property type="entry name" value="GLUCONOKINASE-RELATED"/>
    <property type="match status" value="1"/>
</dbReference>
<dbReference type="NCBIfam" id="TIGR01313">
    <property type="entry name" value="therm_gnt_kin"/>
    <property type="match status" value="1"/>
</dbReference>
<sequence>MPPSAAAPAPLAVIVMGVSGCGKSTLGALLADAFACPFLEGDDYHAPDAVEKMRRGDPLTDEDRWPWLDRLAQASATAIETSVAVVTACSALRYSYRDRLRAGIGAPVRFVLLENSRERLLTRLQNRPGHYMPASLLDSQLVTLERPSCDEAALVLTTDASPKELRDQVLGWLKSYQ</sequence>
<evidence type="ECO:0000313" key="11">
    <source>
        <dbReference type="Proteomes" id="UP001059971"/>
    </source>
</evidence>
<evidence type="ECO:0000256" key="9">
    <source>
        <dbReference type="RuleBase" id="RU363066"/>
    </source>
</evidence>
<organism evidence="10 11">
    <name type="scientific">Sphingomonas bisphenolicum</name>
    <dbReference type="NCBI Taxonomy" id="296544"/>
    <lineage>
        <taxon>Bacteria</taxon>
        <taxon>Pseudomonadati</taxon>
        <taxon>Pseudomonadota</taxon>
        <taxon>Alphaproteobacteria</taxon>
        <taxon>Sphingomonadales</taxon>
        <taxon>Sphingomonadaceae</taxon>
        <taxon>Sphingomonas</taxon>
    </lineage>
</organism>
<dbReference type="InterPro" id="IPR006001">
    <property type="entry name" value="Therm_gnt_kin"/>
</dbReference>
<comment type="similarity">
    <text evidence="2 9">Belongs to the gluconokinase GntK/GntV family.</text>
</comment>
<dbReference type="PANTHER" id="PTHR43442">
    <property type="entry name" value="GLUCONOKINASE-RELATED"/>
    <property type="match status" value="1"/>
</dbReference>
<dbReference type="SUPFAM" id="SSF52540">
    <property type="entry name" value="P-loop containing nucleoside triphosphate hydrolases"/>
    <property type="match status" value="1"/>
</dbReference>
<evidence type="ECO:0000256" key="7">
    <source>
        <dbReference type="ARBA" id="ARBA00022840"/>
    </source>
</evidence>
<evidence type="ECO:0000256" key="1">
    <source>
        <dbReference type="ARBA" id="ARBA00004761"/>
    </source>
</evidence>